<comment type="cofactor">
    <cofactor evidence="6">
        <name>Zn(2+)</name>
        <dbReference type="ChEBI" id="CHEBI:29105"/>
    </cofactor>
    <text evidence="6">Binds 1 zinc ion per subunit.</text>
</comment>
<dbReference type="InterPro" id="IPR017226">
    <property type="entry name" value="BHMT-like"/>
</dbReference>
<keyword evidence="2 7" id="KW-0808">Transferase</keyword>
<evidence type="ECO:0000256" key="7">
    <source>
        <dbReference type="PROSITE-ProRule" id="PRU00333"/>
    </source>
</evidence>
<keyword evidence="1 7" id="KW-0489">Methyltransferase</keyword>
<name>A0AAW1TSF8_9CUCU</name>
<evidence type="ECO:0000259" key="8">
    <source>
        <dbReference type="PROSITE" id="PS50970"/>
    </source>
</evidence>
<dbReference type="AlphaFoldDB" id="A0AAW1TSF8"/>
<dbReference type="FunFam" id="3.20.20.330:FF:000002">
    <property type="entry name" value="Homocysteine S-methyltransferase"/>
    <property type="match status" value="1"/>
</dbReference>
<evidence type="ECO:0000313" key="9">
    <source>
        <dbReference type="EMBL" id="KAK9871007.1"/>
    </source>
</evidence>
<feature type="domain" description="Hcy-binding" evidence="8">
    <location>
        <begin position="2"/>
        <end position="315"/>
    </location>
</feature>
<dbReference type="GO" id="GO:0008898">
    <property type="term" value="F:S-adenosylmethionine-homocysteine S-methyltransferase activity"/>
    <property type="evidence" value="ECO:0007669"/>
    <property type="project" value="TreeGrafter"/>
</dbReference>
<dbReference type="GO" id="GO:0009086">
    <property type="term" value="P:methionine biosynthetic process"/>
    <property type="evidence" value="ECO:0007669"/>
    <property type="project" value="InterPro"/>
</dbReference>
<gene>
    <name evidence="9" type="ORF">WA026_009967</name>
</gene>
<proteinExistence type="predicted"/>
<dbReference type="InterPro" id="IPR051486">
    <property type="entry name" value="Hcy_S-methyltransferase"/>
</dbReference>
<dbReference type="InterPro" id="IPR003726">
    <property type="entry name" value="HCY_dom"/>
</dbReference>
<dbReference type="NCBIfam" id="NF007020">
    <property type="entry name" value="PRK09485.1"/>
    <property type="match status" value="1"/>
</dbReference>
<comment type="pathway">
    <text evidence="5">Amino-acid biosynthesis; L-methionine biosynthesis via de novo pathway.</text>
</comment>
<dbReference type="PANTHER" id="PTHR46015:SF1">
    <property type="entry name" value="HOMOCYSTEINE S-METHYLTRANSFERASE-LIKE ISOFORM 1"/>
    <property type="match status" value="1"/>
</dbReference>
<dbReference type="Proteomes" id="UP001431783">
    <property type="component" value="Unassembled WGS sequence"/>
</dbReference>
<keyword evidence="3 6" id="KW-0479">Metal-binding</keyword>
<evidence type="ECO:0000256" key="1">
    <source>
        <dbReference type="ARBA" id="ARBA00022603"/>
    </source>
</evidence>
<dbReference type="InterPro" id="IPR036589">
    <property type="entry name" value="HCY_dom_sf"/>
</dbReference>
<evidence type="ECO:0000256" key="4">
    <source>
        <dbReference type="ARBA" id="ARBA00022833"/>
    </source>
</evidence>
<evidence type="ECO:0000256" key="6">
    <source>
        <dbReference type="PIRSR" id="PIRSR037505-2"/>
    </source>
</evidence>
<sequence>MDPLSNLLADHRTVIIDGSFGFQLKHYMNEGFDEDPLWSAKALYSNPDAVIEVHMDYIKAGAAIIETNSYQASEKGFMKYLNLSKEDSFNIIKKSAELAKIAIKKCKEEGILEGRNIPLVAGSIGPYGAYLHDGSEYNGKYTDHIGIEELREYHKSRMSALIEGGVDLLAIETIPSKKEAELLVDMIKDYPEIKAWLSFSCKSDGISTAHGDNFVEAVRSCYEQNPDQLIAVGVNCIQPSAVEPLLSKVNVDQEKKIPLIVYANSGEKYDEFFGWDNRADALEPYIPVWLDLGVKYVGGCCRVCADYIVKIKEEVEKWEKKHL</sequence>
<dbReference type="PIRSF" id="PIRSF037505">
    <property type="entry name" value="Betaine_HMT"/>
    <property type="match status" value="1"/>
</dbReference>
<dbReference type="SUPFAM" id="SSF82282">
    <property type="entry name" value="Homocysteine S-methyltransferase"/>
    <property type="match status" value="1"/>
</dbReference>
<organism evidence="9 10">
    <name type="scientific">Henosepilachna vigintioctopunctata</name>
    <dbReference type="NCBI Taxonomy" id="420089"/>
    <lineage>
        <taxon>Eukaryota</taxon>
        <taxon>Metazoa</taxon>
        <taxon>Ecdysozoa</taxon>
        <taxon>Arthropoda</taxon>
        <taxon>Hexapoda</taxon>
        <taxon>Insecta</taxon>
        <taxon>Pterygota</taxon>
        <taxon>Neoptera</taxon>
        <taxon>Endopterygota</taxon>
        <taxon>Coleoptera</taxon>
        <taxon>Polyphaga</taxon>
        <taxon>Cucujiformia</taxon>
        <taxon>Coccinelloidea</taxon>
        <taxon>Coccinellidae</taxon>
        <taxon>Epilachninae</taxon>
        <taxon>Epilachnini</taxon>
        <taxon>Henosepilachna</taxon>
    </lineage>
</organism>
<dbReference type="GO" id="GO:0032259">
    <property type="term" value="P:methylation"/>
    <property type="evidence" value="ECO:0007669"/>
    <property type="project" value="UniProtKB-KW"/>
</dbReference>
<feature type="binding site" evidence="6 7">
    <location>
        <position position="301"/>
    </location>
    <ligand>
        <name>Zn(2+)</name>
        <dbReference type="ChEBI" id="CHEBI:29105"/>
    </ligand>
</feature>
<dbReference type="PANTHER" id="PTHR46015">
    <property type="entry name" value="ZGC:172121"/>
    <property type="match status" value="1"/>
</dbReference>
<accession>A0AAW1TSF8</accession>
<feature type="binding site" evidence="6 7">
    <location>
        <position position="236"/>
    </location>
    <ligand>
        <name>Zn(2+)</name>
        <dbReference type="ChEBI" id="CHEBI:29105"/>
    </ligand>
</feature>
<reference evidence="9 10" key="1">
    <citation type="submission" date="2023-03" db="EMBL/GenBank/DDBJ databases">
        <title>Genome insight into feeding habits of ladybird beetles.</title>
        <authorList>
            <person name="Li H.-S."/>
            <person name="Huang Y.-H."/>
            <person name="Pang H."/>
        </authorList>
    </citation>
    <scope>NUCLEOTIDE SEQUENCE [LARGE SCALE GENOMIC DNA]</scope>
    <source>
        <strain evidence="9">SYSU_2023b</strain>
        <tissue evidence="9">Whole body</tissue>
    </source>
</reference>
<protein>
    <recommendedName>
        <fullName evidence="8">Hcy-binding domain-containing protein</fullName>
    </recommendedName>
</protein>
<dbReference type="GO" id="GO:0008270">
    <property type="term" value="F:zinc ion binding"/>
    <property type="evidence" value="ECO:0007669"/>
    <property type="project" value="InterPro"/>
</dbReference>
<keyword evidence="4 6" id="KW-0862">Zinc</keyword>
<evidence type="ECO:0000256" key="2">
    <source>
        <dbReference type="ARBA" id="ARBA00022679"/>
    </source>
</evidence>
<keyword evidence="10" id="KW-1185">Reference proteome</keyword>
<feature type="binding site" evidence="6 7">
    <location>
        <position position="300"/>
    </location>
    <ligand>
        <name>Zn(2+)</name>
        <dbReference type="ChEBI" id="CHEBI:29105"/>
    </ligand>
</feature>
<evidence type="ECO:0000256" key="3">
    <source>
        <dbReference type="ARBA" id="ARBA00022723"/>
    </source>
</evidence>
<evidence type="ECO:0000313" key="10">
    <source>
        <dbReference type="Proteomes" id="UP001431783"/>
    </source>
</evidence>
<dbReference type="Pfam" id="PF02574">
    <property type="entry name" value="S-methyl_trans"/>
    <property type="match status" value="1"/>
</dbReference>
<dbReference type="EMBL" id="JARQZJ010000004">
    <property type="protein sequence ID" value="KAK9871007.1"/>
    <property type="molecule type" value="Genomic_DNA"/>
</dbReference>
<dbReference type="Gene3D" id="3.20.20.330">
    <property type="entry name" value="Homocysteine-binding-like domain"/>
    <property type="match status" value="1"/>
</dbReference>
<comment type="caution">
    <text evidence="9">The sequence shown here is derived from an EMBL/GenBank/DDBJ whole genome shotgun (WGS) entry which is preliminary data.</text>
</comment>
<dbReference type="GO" id="GO:0033528">
    <property type="term" value="P:S-methylmethionine cycle"/>
    <property type="evidence" value="ECO:0007669"/>
    <property type="project" value="TreeGrafter"/>
</dbReference>
<evidence type="ECO:0000256" key="5">
    <source>
        <dbReference type="ARBA" id="ARBA00034478"/>
    </source>
</evidence>
<dbReference type="PROSITE" id="PS50970">
    <property type="entry name" value="HCY"/>
    <property type="match status" value="1"/>
</dbReference>